<proteinExistence type="predicted"/>
<accession>A0ACA9KU46</accession>
<gene>
    <name evidence="1" type="ORF">SPELUC_LOCUS2579</name>
</gene>
<organism evidence="1 2">
    <name type="scientific">Cetraspora pellucida</name>
    <dbReference type="NCBI Taxonomy" id="1433469"/>
    <lineage>
        <taxon>Eukaryota</taxon>
        <taxon>Fungi</taxon>
        <taxon>Fungi incertae sedis</taxon>
        <taxon>Mucoromycota</taxon>
        <taxon>Glomeromycotina</taxon>
        <taxon>Glomeromycetes</taxon>
        <taxon>Diversisporales</taxon>
        <taxon>Gigasporaceae</taxon>
        <taxon>Cetraspora</taxon>
    </lineage>
</organism>
<evidence type="ECO:0000313" key="1">
    <source>
        <dbReference type="EMBL" id="CAG8491545.1"/>
    </source>
</evidence>
<sequence length="319" mass="35868">MSSQGPSSKAPTRPISTSASLGDVFGRSEKSKNLSRMLLHPKIFLTSPRNQLKRFKLFCSKNKKFKNSADIKSINPPNSVFSMINHIVDDDTTSVCSFSTLDPVPSESWDDDFVLDNNEINVPNSVEEAQLSLRMDISNIRDFASQVEGFTRSTIKKYKDLENLFKQDWEEATVIIDLSDVAQDKQSSSNEDDSVKVKIERIPSERHIQVFKKIIIDELGEDAHNVIFIDDDKENYFDNNCSDSSNSSAGNTHSAKKQKLANGESSSNGGSNGGCDKECTKRKENFRISIEIMPSLIDHLKKLRNRLSEHLNELKTLVD</sequence>
<evidence type="ECO:0000313" key="2">
    <source>
        <dbReference type="Proteomes" id="UP000789366"/>
    </source>
</evidence>
<keyword evidence="2" id="KW-1185">Reference proteome</keyword>
<dbReference type="Proteomes" id="UP000789366">
    <property type="component" value="Unassembled WGS sequence"/>
</dbReference>
<protein>
    <submittedName>
        <fullName evidence="1">3569_t:CDS:1</fullName>
    </submittedName>
</protein>
<comment type="caution">
    <text evidence="1">The sequence shown here is derived from an EMBL/GenBank/DDBJ whole genome shotgun (WGS) entry which is preliminary data.</text>
</comment>
<reference evidence="1" key="1">
    <citation type="submission" date="2021-06" db="EMBL/GenBank/DDBJ databases">
        <authorList>
            <person name="Kallberg Y."/>
            <person name="Tangrot J."/>
            <person name="Rosling A."/>
        </authorList>
    </citation>
    <scope>NUCLEOTIDE SEQUENCE</scope>
    <source>
        <strain evidence="1">28 12/20/2015</strain>
    </source>
</reference>
<name>A0ACA9KU46_9GLOM</name>
<dbReference type="EMBL" id="CAJVPW010001762">
    <property type="protein sequence ID" value="CAG8491545.1"/>
    <property type="molecule type" value="Genomic_DNA"/>
</dbReference>